<feature type="domain" description="C2H2-type" evidence="8">
    <location>
        <begin position="51"/>
        <end position="79"/>
    </location>
</feature>
<evidence type="ECO:0000256" key="4">
    <source>
        <dbReference type="ARBA" id="ARBA00022771"/>
    </source>
</evidence>
<dbReference type="EMBL" id="VUJU01000839">
    <property type="protein sequence ID" value="KAF0768087.1"/>
    <property type="molecule type" value="Genomic_DNA"/>
</dbReference>
<keyword evidence="4 7" id="KW-0863">Zinc-finger</keyword>
<evidence type="ECO:0000259" key="8">
    <source>
        <dbReference type="PROSITE" id="PS50157"/>
    </source>
</evidence>
<dbReference type="PROSITE" id="PS00028">
    <property type="entry name" value="ZINC_FINGER_C2H2_1"/>
    <property type="match status" value="2"/>
</dbReference>
<evidence type="ECO:0000256" key="3">
    <source>
        <dbReference type="ARBA" id="ARBA00022737"/>
    </source>
</evidence>
<evidence type="ECO:0000256" key="2">
    <source>
        <dbReference type="ARBA" id="ARBA00022723"/>
    </source>
</evidence>
<organism evidence="9 10">
    <name type="scientific">Aphis craccivora</name>
    <name type="common">Cowpea aphid</name>
    <dbReference type="NCBI Taxonomy" id="307492"/>
    <lineage>
        <taxon>Eukaryota</taxon>
        <taxon>Metazoa</taxon>
        <taxon>Ecdysozoa</taxon>
        <taxon>Arthropoda</taxon>
        <taxon>Hexapoda</taxon>
        <taxon>Insecta</taxon>
        <taxon>Pterygota</taxon>
        <taxon>Neoptera</taxon>
        <taxon>Paraneoptera</taxon>
        <taxon>Hemiptera</taxon>
        <taxon>Sternorrhyncha</taxon>
        <taxon>Aphidomorpha</taxon>
        <taxon>Aphidoidea</taxon>
        <taxon>Aphididae</taxon>
        <taxon>Aphidini</taxon>
        <taxon>Aphis</taxon>
        <taxon>Aphis</taxon>
    </lineage>
</organism>
<keyword evidence="6" id="KW-0539">Nucleus</keyword>
<keyword evidence="10" id="KW-1185">Reference proteome</keyword>
<dbReference type="AlphaFoldDB" id="A0A6G0ZBR1"/>
<gene>
    <name evidence="9" type="ORF">FWK35_00000702</name>
</gene>
<dbReference type="PANTHER" id="PTHR24406">
    <property type="entry name" value="TRANSCRIPTIONAL REPRESSOR CTCFL-RELATED"/>
    <property type="match status" value="1"/>
</dbReference>
<feature type="domain" description="C2H2-type" evidence="8">
    <location>
        <begin position="186"/>
        <end position="214"/>
    </location>
</feature>
<feature type="domain" description="C2H2-type" evidence="8">
    <location>
        <begin position="22"/>
        <end position="49"/>
    </location>
</feature>
<proteinExistence type="predicted"/>
<dbReference type="Proteomes" id="UP000478052">
    <property type="component" value="Unassembled WGS sequence"/>
</dbReference>
<comment type="subcellular location">
    <subcellularLocation>
        <location evidence="1">Nucleus</location>
    </subcellularLocation>
</comment>
<name>A0A6G0ZBR1_APHCR</name>
<reference evidence="9 10" key="1">
    <citation type="submission" date="2019-08" db="EMBL/GenBank/DDBJ databases">
        <title>Whole genome of Aphis craccivora.</title>
        <authorList>
            <person name="Voronova N.V."/>
            <person name="Shulinski R.S."/>
            <person name="Bandarenka Y.V."/>
            <person name="Zhorov D.G."/>
            <person name="Warner D."/>
        </authorList>
    </citation>
    <scope>NUCLEOTIDE SEQUENCE [LARGE SCALE GENOMIC DNA]</scope>
    <source>
        <strain evidence="9">180601</strain>
        <tissue evidence="9">Whole Body</tissue>
    </source>
</reference>
<feature type="domain" description="C2H2-type" evidence="8">
    <location>
        <begin position="216"/>
        <end position="245"/>
    </location>
</feature>
<evidence type="ECO:0000313" key="9">
    <source>
        <dbReference type="EMBL" id="KAF0768087.1"/>
    </source>
</evidence>
<comment type="caution">
    <text evidence="9">The sequence shown here is derived from an EMBL/GenBank/DDBJ whole genome shotgun (WGS) entry which is preliminary data.</text>
</comment>
<feature type="domain" description="C2H2-type" evidence="8">
    <location>
        <begin position="307"/>
        <end position="330"/>
    </location>
</feature>
<dbReference type="SUPFAM" id="SSF57667">
    <property type="entry name" value="beta-beta-alpha zinc fingers"/>
    <property type="match status" value="3"/>
</dbReference>
<evidence type="ECO:0000256" key="5">
    <source>
        <dbReference type="ARBA" id="ARBA00022833"/>
    </source>
</evidence>
<evidence type="ECO:0000256" key="7">
    <source>
        <dbReference type="PROSITE-ProRule" id="PRU00042"/>
    </source>
</evidence>
<dbReference type="Gene3D" id="3.30.160.60">
    <property type="entry name" value="Classic Zinc Finger"/>
    <property type="match status" value="5"/>
</dbReference>
<accession>A0A6G0ZBR1</accession>
<sequence>MNGWLNEIVEIEVKKRLIAERHHCPNCAQSYKYKGGLRRHLDFECGKKPQFVCPECPKEFSRKDKLLRHRKNVHRAKELGYMTYDLKFECGVHPQFKCPYCKKLSNRKSSLIFYVFIKFNSMTNSRRLDQKVDLYVQEIVYECGVDPKFKCPYCSRLSHQKSNLKTHILSYYILLGYSMSGPTSRIICPRNCGKSYAWKTNLYRHLKFECGIHPQFKCPYCNKLSNRKSNLKTHFADITHIDNFKNSRHLCPNVCGCHYKRKGHMIYHLKFECGRRYICPNQCGHSYTRKDNLTRHMKTKCGVLKTFLCEICMKSYARRDALKNHLKLVHKCKLESSTDNLIYFVY</sequence>
<dbReference type="GO" id="GO:0005634">
    <property type="term" value="C:nucleus"/>
    <property type="evidence" value="ECO:0007669"/>
    <property type="project" value="UniProtKB-SubCell"/>
</dbReference>
<dbReference type="Pfam" id="PF00096">
    <property type="entry name" value="zf-C2H2"/>
    <property type="match status" value="3"/>
</dbReference>
<keyword evidence="5" id="KW-0862">Zinc</keyword>
<dbReference type="SMART" id="SM00355">
    <property type="entry name" value="ZnF_C2H2"/>
    <property type="match status" value="7"/>
</dbReference>
<dbReference type="InterPro" id="IPR036236">
    <property type="entry name" value="Znf_C2H2_sf"/>
</dbReference>
<dbReference type="GO" id="GO:0008270">
    <property type="term" value="F:zinc ion binding"/>
    <property type="evidence" value="ECO:0007669"/>
    <property type="project" value="UniProtKB-KW"/>
</dbReference>
<feature type="domain" description="C2H2-type" evidence="8">
    <location>
        <begin position="277"/>
        <end position="302"/>
    </location>
</feature>
<dbReference type="PROSITE" id="PS50157">
    <property type="entry name" value="ZINC_FINGER_C2H2_2"/>
    <property type="match status" value="6"/>
</dbReference>
<protein>
    <submittedName>
        <fullName evidence="9">Longitudinals lacking protein, isoforms A/B/D/L-like isoform X17</fullName>
    </submittedName>
</protein>
<keyword evidence="2" id="KW-0479">Metal-binding</keyword>
<keyword evidence="3" id="KW-0677">Repeat</keyword>
<evidence type="ECO:0000313" key="10">
    <source>
        <dbReference type="Proteomes" id="UP000478052"/>
    </source>
</evidence>
<dbReference type="InterPro" id="IPR050888">
    <property type="entry name" value="ZnF_C2H2-type_TF"/>
</dbReference>
<dbReference type="OrthoDB" id="10004641at2759"/>
<evidence type="ECO:0000256" key="1">
    <source>
        <dbReference type="ARBA" id="ARBA00004123"/>
    </source>
</evidence>
<dbReference type="InterPro" id="IPR013087">
    <property type="entry name" value="Znf_C2H2_type"/>
</dbReference>
<evidence type="ECO:0000256" key="6">
    <source>
        <dbReference type="ARBA" id="ARBA00023242"/>
    </source>
</evidence>